<evidence type="ECO:0000313" key="3">
    <source>
        <dbReference type="Proteomes" id="UP000296153"/>
    </source>
</evidence>
<name>A0A2P5SZL3_9GAMM</name>
<dbReference type="InterPro" id="IPR045179">
    <property type="entry name" value="YgfZ/GcvT"/>
</dbReference>
<dbReference type="RefSeq" id="WP_136131182.1">
    <property type="nucleotide sequence ID" value="NZ_PDKT01000004.1"/>
</dbReference>
<feature type="domain" description="tRNA-modifying protein YgfZ-like beta-barrel" evidence="1">
    <location>
        <begin position="239"/>
        <end position="306"/>
    </location>
</feature>
<dbReference type="Gene3D" id="3.30.70.1630">
    <property type="match status" value="1"/>
</dbReference>
<reference evidence="2 3" key="1">
    <citation type="journal article" date="2018" name="Genome Biol. Evol.">
        <title>Cladogenesis and Genomic Streamlining in Extracellular Endosymbionts of Tropical Stink Bugs.</title>
        <authorList>
            <person name="Otero-Bravo A."/>
            <person name="Goffredi S."/>
            <person name="Sabree Z.L."/>
        </authorList>
    </citation>
    <scope>NUCLEOTIDE SEQUENCE [LARGE SCALE GENOMIC DNA]</scope>
    <source>
        <strain evidence="2 3">SoEE</strain>
    </source>
</reference>
<accession>A0A2P5SZL3</accession>
<dbReference type="OrthoDB" id="9796287at2"/>
<dbReference type="Proteomes" id="UP000296153">
    <property type="component" value="Unassembled WGS sequence"/>
</dbReference>
<dbReference type="SUPFAM" id="SSF101790">
    <property type="entry name" value="Aminomethyltransferase beta-barrel domain"/>
    <property type="match status" value="1"/>
</dbReference>
<evidence type="ECO:0000313" key="2">
    <source>
        <dbReference type="EMBL" id="PPI87779.1"/>
    </source>
</evidence>
<dbReference type="GO" id="GO:0016226">
    <property type="term" value="P:iron-sulfur cluster assembly"/>
    <property type="evidence" value="ECO:0007669"/>
    <property type="project" value="TreeGrafter"/>
</dbReference>
<dbReference type="InterPro" id="IPR017703">
    <property type="entry name" value="YgfZ/GCV_T_CS"/>
</dbReference>
<dbReference type="InterPro" id="IPR048451">
    <property type="entry name" value="YgfZ_barrel"/>
</dbReference>
<dbReference type="PANTHER" id="PTHR22602:SF0">
    <property type="entry name" value="TRANSFERASE CAF17, MITOCHONDRIAL-RELATED"/>
    <property type="match status" value="1"/>
</dbReference>
<protein>
    <submittedName>
        <fullName evidence="2">tRNA-modifying protein YgfZ</fullName>
    </submittedName>
</protein>
<gene>
    <name evidence="2" type="ORF">CRV12_02980</name>
</gene>
<dbReference type="EMBL" id="PDKT01000004">
    <property type="protein sequence ID" value="PPI87779.1"/>
    <property type="molecule type" value="Genomic_DNA"/>
</dbReference>
<dbReference type="InterPro" id="IPR029043">
    <property type="entry name" value="GcvT/YgfZ_C"/>
</dbReference>
<evidence type="ECO:0000259" key="1">
    <source>
        <dbReference type="Pfam" id="PF21130"/>
    </source>
</evidence>
<organism evidence="2 3">
    <name type="scientific">Candidatus Pantoea edessiphila</name>
    <dbReference type="NCBI Taxonomy" id="2044610"/>
    <lineage>
        <taxon>Bacteria</taxon>
        <taxon>Pseudomonadati</taxon>
        <taxon>Pseudomonadota</taxon>
        <taxon>Gammaproteobacteria</taxon>
        <taxon>Enterobacterales</taxon>
        <taxon>Erwiniaceae</taxon>
        <taxon>Pantoea</taxon>
    </lineage>
</organism>
<sequence length="324" mass="37398">MFIKKPVESKYLTSTLMYLDDWISVSISGRDTIKYLQSQLTLDLTSINENQHYMAAHCNSFGKMLSNLRLFYFGKTLTYIIRKELLKFQLTELKKYAIFSEIKFSYGDKLLLGFAGYKSEKILKHVFEKVPNHKIPVVQNNDTAILWFKNPIERFLIVTNSNKINVLKKHLMCYQTQFSDNQQWLALDIESGIPIIDIKNSGKFIPQATNLHMLNAISFNKGCYIGQETIARAKYLGINKYRLCWLTGQCKNLPSANDQLEIKANNIWRCTGKVLASVKLDNNLSWIQAVLDKNVHVGNVLRAQQDNTGYLKIKSLPYLLEYTK</sequence>
<dbReference type="SUPFAM" id="SSF103025">
    <property type="entry name" value="Folate-binding domain"/>
    <property type="match status" value="1"/>
</dbReference>
<comment type="caution">
    <text evidence="2">The sequence shown here is derived from an EMBL/GenBank/DDBJ whole genome shotgun (WGS) entry which is preliminary data.</text>
</comment>
<dbReference type="AlphaFoldDB" id="A0A2P5SZL3"/>
<dbReference type="PANTHER" id="PTHR22602">
    <property type="entry name" value="TRANSFERASE CAF17, MITOCHONDRIAL-RELATED"/>
    <property type="match status" value="1"/>
</dbReference>
<dbReference type="Gene3D" id="3.30.70.1400">
    <property type="entry name" value="Aminomethyltransferase beta-barrel domains"/>
    <property type="match status" value="1"/>
</dbReference>
<proteinExistence type="predicted"/>
<dbReference type="Pfam" id="PF21130">
    <property type="entry name" value="YgfZ_barrel"/>
    <property type="match status" value="1"/>
</dbReference>
<dbReference type="NCBIfam" id="NF007110">
    <property type="entry name" value="PRK09559.1"/>
    <property type="match status" value="1"/>
</dbReference>
<dbReference type="Gene3D" id="2.40.30.160">
    <property type="match status" value="1"/>
</dbReference>
<dbReference type="NCBIfam" id="TIGR03317">
    <property type="entry name" value="ygfZ_signature"/>
    <property type="match status" value="1"/>
</dbReference>